<gene>
    <name evidence="12" type="ORF">LCGC14_1140870</name>
</gene>
<dbReference type="GO" id="GO:0003677">
    <property type="term" value="F:DNA binding"/>
    <property type="evidence" value="ECO:0007669"/>
    <property type="project" value="UniProtKB-KW"/>
</dbReference>
<dbReference type="NCBIfam" id="NF040570">
    <property type="entry name" value="guided_TnpB"/>
    <property type="match status" value="1"/>
</dbReference>
<dbReference type="Pfam" id="PF07282">
    <property type="entry name" value="Cas12f1-like_TNB"/>
    <property type="match status" value="1"/>
</dbReference>
<sequence length="406" mass="46311">MLIHQAYRYELRPTRGQLTSLRKHAGMARFAYNWGLQERIRIFKEDEGRDRFPSSIDQHKAWNIWKRSNAPWWTEVSSRAPQGALKNLDQAFKNFWAGRKSGRKVGFPKFKKRGVHDSFKLWGTLKILSKRKVQLPRIGKMRTKESTEKFNGRILSATVSREVDRWYVSFCVEAERPDPKPVSGPIVGVDVGLNHFATLSDGTQIDAPKPLKSNLHRLQRRSRQHSRKQKGSSNRRKSTIHLARLHRRIKNQRKDFLHKVSTRLARTKQAIVVEDLNVRGMSKNRRLSRAIMDAGWSEFRRMLGYKSVWYGSRLVIADRFYPSSKTCSTCGIKKDSLTLSDRVFKCESCGIEIDRDLNAAMNLAKLDTGSSPGINACGDGSSGGRLSERETTVVEAGIGCRHVSAS</sequence>
<keyword evidence="5" id="KW-0862">Zinc</keyword>
<organism evidence="12">
    <name type="scientific">marine sediment metagenome</name>
    <dbReference type="NCBI Taxonomy" id="412755"/>
    <lineage>
        <taxon>unclassified sequences</taxon>
        <taxon>metagenomes</taxon>
        <taxon>ecological metagenomes</taxon>
    </lineage>
</organism>
<dbReference type="GO" id="GO:0046872">
    <property type="term" value="F:metal ion binding"/>
    <property type="evidence" value="ECO:0007669"/>
    <property type="project" value="UniProtKB-KW"/>
</dbReference>
<feature type="domain" description="Probable transposase IS891/IS1136/IS1341" evidence="9">
    <location>
        <begin position="169"/>
        <end position="284"/>
    </location>
</feature>
<evidence type="ECO:0000256" key="8">
    <source>
        <dbReference type="SAM" id="MobiDB-lite"/>
    </source>
</evidence>
<dbReference type="InterPro" id="IPR021027">
    <property type="entry name" value="Transposase_put_HTH"/>
</dbReference>
<protein>
    <recommendedName>
        <fullName evidence="13">Transposase</fullName>
    </recommendedName>
</protein>
<evidence type="ECO:0000256" key="3">
    <source>
        <dbReference type="ARBA" id="ARBA00022578"/>
    </source>
</evidence>
<dbReference type="GO" id="GO:0032196">
    <property type="term" value="P:transposition"/>
    <property type="evidence" value="ECO:0007669"/>
    <property type="project" value="UniProtKB-KW"/>
</dbReference>
<evidence type="ECO:0000256" key="7">
    <source>
        <dbReference type="ARBA" id="ARBA00023172"/>
    </source>
</evidence>
<accession>A0A0F9Q409</accession>
<proteinExistence type="inferred from homology"/>
<evidence type="ECO:0008006" key="13">
    <source>
        <dbReference type="Google" id="ProtNLM"/>
    </source>
</evidence>
<dbReference type="PANTHER" id="PTHR30405:SF25">
    <property type="entry name" value="RNA-GUIDED DNA ENDONUCLEASE INSQ-RELATED"/>
    <property type="match status" value="1"/>
</dbReference>
<dbReference type="NCBIfam" id="TIGR01766">
    <property type="entry name" value="IS200/IS605 family accessory protein TnpB-like domain"/>
    <property type="match status" value="1"/>
</dbReference>
<reference evidence="12" key="1">
    <citation type="journal article" date="2015" name="Nature">
        <title>Complex archaea that bridge the gap between prokaryotes and eukaryotes.</title>
        <authorList>
            <person name="Spang A."/>
            <person name="Saw J.H."/>
            <person name="Jorgensen S.L."/>
            <person name="Zaremba-Niedzwiedzka K."/>
            <person name="Martijn J."/>
            <person name="Lind A.E."/>
            <person name="van Eijk R."/>
            <person name="Schleper C."/>
            <person name="Guy L."/>
            <person name="Ettema T.J."/>
        </authorList>
    </citation>
    <scope>NUCLEOTIDE SEQUENCE</scope>
</reference>
<dbReference type="Pfam" id="PF12323">
    <property type="entry name" value="HTH_OrfB_IS605"/>
    <property type="match status" value="1"/>
</dbReference>
<evidence type="ECO:0000259" key="9">
    <source>
        <dbReference type="Pfam" id="PF01385"/>
    </source>
</evidence>
<evidence type="ECO:0000256" key="5">
    <source>
        <dbReference type="ARBA" id="ARBA00022833"/>
    </source>
</evidence>
<feature type="domain" description="Cas12f1-like TNB" evidence="10">
    <location>
        <begin position="296"/>
        <end position="363"/>
    </location>
</feature>
<keyword evidence="3" id="KW-0815">Transposition</keyword>
<keyword evidence="6" id="KW-0238">DNA-binding</keyword>
<evidence type="ECO:0000259" key="11">
    <source>
        <dbReference type="Pfam" id="PF12323"/>
    </source>
</evidence>
<dbReference type="PANTHER" id="PTHR30405">
    <property type="entry name" value="TRANSPOSASE"/>
    <property type="match status" value="1"/>
</dbReference>
<feature type="domain" description="Transposase putative helix-turn-helix" evidence="11">
    <location>
        <begin position="1"/>
        <end position="46"/>
    </location>
</feature>
<dbReference type="AlphaFoldDB" id="A0A0F9Q409"/>
<comment type="caution">
    <text evidence="12">The sequence shown here is derived from an EMBL/GenBank/DDBJ whole genome shotgun (WGS) entry which is preliminary data.</text>
</comment>
<evidence type="ECO:0000259" key="10">
    <source>
        <dbReference type="Pfam" id="PF07282"/>
    </source>
</evidence>
<comment type="similarity">
    <text evidence="1">In the C-terminal section; belongs to the transposase 35 family.</text>
</comment>
<name>A0A0F9Q409_9ZZZZ</name>
<evidence type="ECO:0000256" key="2">
    <source>
        <dbReference type="ARBA" id="ARBA00011044"/>
    </source>
</evidence>
<dbReference type="Pfam" id="PF01385">
    <property type="entry name" value="OrfB_IS605"/>
    <property type="match status" value="1"/>
</dbReference>
<comment type="similarity">
    <text evidence="2">In the N-terminal section; belongs to the transposase 2 family.</text>
</comment>
<keyword evidence="4" id="KW-0479">Metal-binding</keyword>
<feature type="compositionally biased region" description="Basic residues" evidence="8">
    <location>
        <begin position="214"/>
        <end position="239"/>
    </location>
</feature>
<dbReference type="InterPro" id="IPR001959">
    <property type="entry name" value="Transposase"/>
</dbReference>
<feature type="region of interest" description="Disordered" evidence="8">
    <location>
        <begin position="203"/>
        <end position="239"/>
    </location>
</feature>
<dbReference type="GO" id="GO:0006310">
    <property type="term" value="P:DNA recombination"/>
    <property type="evidence" value="ECO:0007669"/>
    <property type="project" value="UniProtKB-KW"/>
</dbReference>
<evidence type="ECO:0000313" key="12">
    <source>
        <dbReference type="EMBL" id="KKN00128.1"/>
    </source>
</evidence>
<evidence type="ECO:0000256" key="6">
    <source>
        <dbReference type="ARBA" id="ARBA00023125"/>
    </source>
</evidence>
<evidence type="ECO:0000256" key="1">
    <source>
        <dbReference type="ARBA" id="ARBA00008761"/>
    </source>
</evidence>
<evidence type="ECO:0000256" key="4">
    <source>
        <dbReference type="ARBA" id="ARBA00022723"/>
    </source>
</evidence>
<dbReference type="InterPro" id="IPR010095">
    <property type="entry name" value="Cas12f1-like_TNB"/>
</dbReference>
<dbReference type="InterPro" id="IPR051399">
    <property type="entry name" value="RNA-guided_DNA_endo/Transpos"/>
</dbReference>
<keyword evidence="7" id="KW-0233">DNA recombination</keyword>
<dbReference type="EMBL" id="LAZR01005411">
    <property type="protein sequence ID" value="KKN00128.1"/>
    <property type="molecule type" value="Genomic_DNA"/>
</dbReference>